<feature type="compositionally biased region" description="Low complexity" evidence="1">
    <location>
        <begin position="145"/>
        <end position="161"/>
    </location>
</feature>
<feature type="region of interest" description="Disordered" evidence="1">
    <location>
        <begin position="108"/>
        <end position="161"/>
    </location>
</feature>
<organism evidence="2 3">
    <name type="scientific">Priapulus caudatus</name>
    <name type="common">Priapulid worm</name>
    <dbReference type="NCBI Taxonomy" id="37621"/>
    <lineage>
        <taxon>Eukaryota</taxon>
        <taxon>Metazoa</taxon>
        <taxon>Ecdysozoa</taxon>
        <taxon>Scalidophora</taxon>
        <taxon>Priapulida</taxon>
        <taxon>Priapulimorpha</taxon>
        <taxon>Priapulimorphida</taxon>
        <taxon>Priapulidae</taxon>
        <taxon>Priapulus</taxon>
    </lineage>
</organism>
<feature type="compositionally biased region" description="Basic residues" evidence="1">
    <location>
        <begin position="37"/>
        <end position="46"/>
    </location>
</feature>
<name>A0ABM1EBZ4_PRICU</name>
<evidence type="ECO:0000256" key="1">
    <source>
        <dbReference type="SAM" id="MobiDB-lite"/>
    </source>
</evidence>
<feature type="region of interest" description="Disordered" evidence="1">
    <location>
        <begin position="29"/>
        <end position="53"/>
    </location>
</feature>
<dbReference type="RefSeq" id="XP_014669715.1">
    <property type="nucleotide sequence ID" value="XM_014814229.1"/>
</dbReference>
<accession>A0ABM1EBZ4</accession>
<dbReference type="Proteomes" id="UP000695022">
    <property type="component" value="Unplaced"/>
</dbReference>
<protein>
    <submittedName>
        <fullName evidence="3">Uncharacterized protein LOC106810783</fullName>
    </submittedName>
</protein>
<dbReference type="Pfam" id="PF15766">
    <property type="entry name" value="DUF4695"/>
    <property type="match status" value="1"/>
</dbReference>
<keyword evidence="2" id="KW-1185">Reference proteome</keyword>
<evidence type="ECO:0000313" key="2">
    <source>
        <dbReference type="Proteomes" id="UP000695022"/>
    </source>
</evidence>
<dbReference type="GeneID" id="106810783"/>
<gene>
    <name evidence="3" type="primary">LOC106810783</name>
</gene>
<reference evidence="3" key="1">
    <citation type="submission" date="2025-08" db="UniProtKB">
        <authorList>
            <consortium name="RefSeq"/>
        </authorList>
    </citation>
    <scope>IDENTIFICATION</scope>
</reference>
<evidence type="ECO:0000313" key="3">
    <source>
        <dbReference type="RefSeq" id="XP_014669715.1"/>
    </source>
</evidence>
<dbReference type="InterPro" id="IPR031521">
    <property type="entry name" value="DUF4695"/>
</dbReference>
<sequence>MAYLNYTTEVYPGAESIFPNTAYPERLSFDRSPQSSFRRKKTRRARMTTSARYKTQPVTFDEIKEVDEDNIAEDSAGATPSDRVKERAEMLKKKLSEFSRTMEELVNTRFENPEQEGATDVITEMSAQERAHRQARERRNRARNQKSADASGAASSSSDAS</sequence>
<proteinExistence type="predicted"/>
<feature type="compositionally biased region" description="Basic residues" evidence="1">
    <location>
        <begin position="135"/>
        <end position="144"/>
    </location>
</feature>